<dbReference type="Pfam" id="PF01926">
    <property type="entry name" value="MMR_HSR1"/>
    <property type="match status" value="2"/>
</dbReference>
<dbReference type="RefSeq" id="WP_049686247.1">
    <property type="nucleotide sequence ID" value="NZ_CP009170.1"/>
</dbReference>
<organism evidence="13 14">
    <name type="scientific">Thermoanaerobacter kivui</name>
    <name type="common">Acetogenium kivui</name>
    <dbReference type="NCBI Taxonomy" id="2325"/>
    <lineage>
        <taxon>Bacteria</taxon>
        <taxon>Bacillati</taxon>
        <taxon>Bacillota</taxon>
        <taxon>Clostridia</taxon>
        <taxon>Thermoanaerobacterales</taxon>
        <taxon>Thermoanaerobacteraceae</taxon>
        <taxon>Thermoanaerobacter</taxon>
    </lineage>
</organism>
<dbReference type="AlphaFoldDB" id="A0A097AS91"/>
<feature type="binding site" evidence="9">
    <location>
        <begin position="120"/>
        <end position="123"/>
    </location>
    <ligand>
        <name>GTP</name>
        <dbReference type="ChEBI" id="CHEBI:37565"/>
        <label>1</label>
    </ligand>
</feature>
<comment type="function">
    <text evidence="8 9 11">GTPase that plays an essential role in the late steps of ribosome biogenesis.</text>
</comment>
<dbReference type="PROSITE" id="PS51712">
    <property type="entry name" value="G_ENGA"/>
    <property type="match status" value="2"/>
</dbReference>
<evidence type="ECO:0000256" key="10">
    <source>
        <dbReference type="PROSITE-ProRule" id="PRU01049"/>
    </source>
</evidence>
<evidence type="ECO:0000256" key="11">
    <source>
        <dbReference type="RuleBase" id="RU004481"/>
    </source>
</evidence>
<dbReference type="InterPro" id="IPR006073">
    <property type="entry name" value="GTP-bd"/>
</dbReference>
<sequence>MAGAMVSIVGRPNVGKSTLFNKIMGKRISIVEDKPGVTRDRIYGNAEWLDKKFILVDTGGLDPNAEDILFSKVRLQVEAAIDTSDVILFLVDAKEGLMPEDEEIANILRRTKKEVILVCNKVDNFKELPYTYYDFFRLGLGNPIPISASNGLGIGELLDEVVKKLPQEELEYTEETIKIAVIGKPNVGKSSLVNKILGEERVIVSNIPGTTRDAIDTPFSKDGKNYVLIDTAGIRRKSRISESIERYSVLRALAAIERSDICLLMIDATEGPTEQDTKIAGYAFENGKGIIIVVNKWDAIKKDNNTVNEYTKMVREKLSFISFAPILFISAKTGQRVHRVLETVDKVWEEYNKRITTGLLNNVLNEAMLMFPPPADKGKPLKIYYTSQVGIKPPSFVVFVNEPEQMHFSYLRFIENTLRQNFGFEGVPVVISTRKRGEN</sequence>
<feature type="binding site" evidence="9">
    <location>
        <begin position="295"/>
        <end position="298"/>
    </location>
    <ligand>
        <name>GTP</name>
        <dbReference type="ChEBI" id="CHEBI:37565"/>
        <label>2</label>
    </ligand>
</feature>
<dbReference type="CDD" id="cd01895">
    <property type="entry name" value="EngA2"/>
    <property type="match status" value="1"/>
</dbReference>
<evidence type="ECO:0000256" key="9">
    <source>
        <dbReference type="HAMAP-Rule" id="MF_00195"/>
    </source>
</evidence>
<dbReference type="Pfam" id="PF14714">
    <property type="entry name" value="KH_dom-like"/>
    <property type="match status" value="1"/>
</dbReference>
<dbReference type="InterPro" id="IPR031166">
    <property type="entry name" value="G_ENGA"/>
</dbReference>
<keyword evidence="6 9" id="KW-0342">GTP-binding</keyword>
<proteinExistence type="inferred from homology"/>
<keyword evidence="14" id="KW-1185">Reference proteome</keyword>
<dbReference type="SUPFAM" id="SSF52540">
    <property type="entry name" value="P-loop containing nucleoside triphosphate hydrolases"/>
    <property type="match status" value="2"/>
</dbReference>
<dbReference type="PIRSF" id="PIRSF006485">
    <property type="entry name" value="GTP-binding_EngA"/>
    <property type="match status" value="1"/>
</dbReference>
<feature type="domain" description="EngA-type G" evidence="12">
    <location>
        <begin position="4"/>
        <end position="169"/>
    </location>
</feature>
<feature type="binding site" evidence="9">
    <location>
        <begin position="230"/>
        <end position="234"/>
    </location>
    <ligand>
        <name>GTP</name>
        <dbReference type="ChEBI" id="CHEBI:37565"/>
        <label>2</label>
    </ligand>
</feature>
<dbReference type="GO" id="GO:0005525">
    <property type="term" value="F:GTP binding"/>
    <property type="evidence" value="ECO:0007669"/>
    <property type="project" value="UniProtKB-UniRule"/>
</dbReference>
<dbReference type="FunFam" id="3.30.300.20:FF:000004">
    <property type="entry name" value="GTPase Der"/>
    <property type="match status" value="1"/>
</dbReference>
<evidence type="ECO:0000256" key="6">
    <source>
        <dbReference type="ARBA" id="ARBA00023134"/>
    </source>
</evidence>
<dbReference type="Proteomes" id="UP000029669">
    <property type="component" value="Chromosome"/>
</dbReference>
<evidence type="ECO:0000256" key="3">
    <source>
        <dbReference type="ARBA" id="ARBA00022517"/>
    </source>
</evidence>
<keyword evidence="3 9" id="KW-0690">Ribosome biogenesis</keyword>
<evidence type="ECO:0000256" key="4">
    <source>
        <dbReference type="ARBA" id="ARBA00022737"/>
    </source>
</evidence>
<dbReference type="HOGENOM" id="CLU_016077_6_2_9"/>
<dbReference type="GO" id="GO:0042254">
    <property type="term" value="P:ribosome biogenesis"/>
    <property type="evidence" value="ECO:0007669"/>
    <property type="project" value="UniProtKB-KW"/>
</dbReference>
<dbReference type="GO" id="GO:0043022">
    <property type="term" value="F:ribosome binding"/>
    <property type="evidence" value="ECO:0007669"/>
    <property type="project" value="TreeGrafter"/>
</dbReference>
<dbReference type="PANTHER" id="PTHR43834">
    <property type="entry name" value="GTPASE DER"/>
    <property type="match status" value="1"/>
</dbReference>
<dbReference type="InterPro" id="IPR015946">
    <property type="entry name" value="KH_dom-like_a/b"/>
</dbReference>
<protein>
    <recommendedName>
        <fullName evidence="2 9">GTPase Der</fullName>
    </recommendedName>
    <alternativeName>
        <fullName evidence="7 9">GTP-binding protein EngA</fullName>
    </alternativeName>
</protein>
<dbReference type="HAMAP" id="MF_00195">
    <property type="entry name" value="GTPase_Der"/>
    <property type="match status" value="1"/>
</dbReference>
<dbReference type="NCBIfam" id="TIGR00231">
    <property type="entry name" value="small_GTP"/>
    <property type="match status" value="2"/>
</dbReference>
<dbReference type="NCBIfam" id="TIGR03594">
    <property type="entry name" value="GTPase_EngA"/>
    <property type="match status" value="1"/>
</dbReference>
<evidence type="ECO:0000313" key="14">
    <source>
        <dbReference type="Proteomes" id="UP000029669"/>
    </source>
</evidence>
<dbReference type="STRING" id="2325.TKV_c15150"/>
<accession>A0A097AS91</accession>
<dbReference type="EMBL" id="CP009170">
    <property type="protein sequence ID" value="AIS52680.1"/>
    <property type="molecule type" value="Genomic_DNA"/>
</dbReference>
<comment type="subunit">
    <text evidence="9">Associates with the 50S ribosomal subunit.</text>
</comment>
<dbReference type="CDD" id="cd01894">
    <property type="entry name" value="EngA1"/>
    <property type="match status" value="1"/>
</dbReference>
<dbReference type="Gene3D" id="3.40.50.300">
    <property type="entry name" value="P-loop containing nucleotide triphosphate hydrolases"/>
    <property type="match status" value="2"/>
</dbReference>
<feature type="binding site" evidence="9">
    <location>
        <begin position="183"/>
        <end position="190"/>
    </location>
    <ligand>
        <name>GTP</name>
        <dbReference type="ChEBI" id="CHEBI:37565"/>
        <label>2</label>
    </ligand>
</feature>
<dbReference type="KEGG" id="tki:TKV_c15150"/>
<keyword evidence="4 11" id="KW-0677">Repeat</keyword>
<dbReference type="eggNOG" id="COG1160">
    <property type="taxonomic scope" value="Bacteria"/>
</dbReference>
<evidence type="ECO:0000313" key="13">
    <source>
        <dbReference type="EMBL" id="AIS52680.1"/>
    </source>
</evidence>
<dbReference type="InterPro" id="IPR027417">
    <property type="entry name" value="P-loop_NTPase"/>
</dbReference>
<gene>
    <name evidence="9 13" type="primary">der</name>
    <name evidence="13" type="ORF">TKV_c15150</name>
</gene>
<evidence type="ECO:0000256" key="2">
    <source>
        <dbReference type="ARBA" id="ARBA00020953"/>
    </source>
</evidence>
<feature type="binding site" evidence="9">
    <location>
        <begin position="10"/>
        <end position="17"/>
    </location>
    <ligand>
        <name>GTP</name>
        <dbReference type="ChEBI" id="CHEBI:37565"/>
        <label>1</label>
    </ligand>
</feature>
<dbReference type="InterPro" id="IPR032859">
    <property type="entry name" value="KH_dom-like"/>
</dbReference>
<feature type="binding site" evidence="9">
    <location>
        <begin position="57"/>
        <end position="61"/>
    </location>
    <ligand>
        <name>GTP</name>
        <dbReference type="ChEBI" id="CHEBI:37565"/>
        <label>1</label>
    </ligand>
</feature>
<dbReference type="Gene3D" id="3.30.300.20">
    <property type="match status" value="1"/>
</dbReference>
<dbReference type="FunFam" id="3.40.50.300:FF:000040">
    <property type="entry name" value="GTPase Der"/>
    <property type="match status" value="1"/>
</dbReference>
<feature type="domain" description="EngA-type G" evidence="12">
    <location>
        <begin position="177"/>
        <end position="352"/>
    </location>
</feature>
<dbReference type="FunFam" id="3.40.50.300:FF:000057">
    <property type="entry name" value="GTPase Der"/>
    <property type="match status" value="1"/>
</dbReference>
<reference evidence="14" key="1">
    <citation type="journal article" date="2015" name="Genome Announc.">
        <title>Whole-Genome Sequences of 80 Environmental and Clinical Isolates of Burkholderia pseudomallei.</title>
        <authorList>
            <person name="Johnson S.L."/>
            <person name="Baker A.L."/>
            <person name="Chain P.S."/>
            <person name="Currie B.J."/>
            <person name="Daligault H.E."/>
            <person name="Davenport K.W."/>
            <person name="Davis C.B."/>
            <person name="Inglis T.J."/>
            <person name="Kaestli M."/>
            <person name="Koren S."/>
            <person name="Mayo M."/>
            <person name="Merritt A.J."/>
            <person name="Price E.P."/>
            <person name="Sarovich D.S."/>
            <person name="Warner J."/>
            <person name="Rosovitz M.J."/>
        </authorList>
    </citation>
    <scope>NUCLEOTIDE SEQUENCE [LARGE SCALE GENOMIC DNA]</scope>
    <source>
        <strain evidence="14">DSM 2030</strain>
    </source>
</reference>
<dbReference type="PRINTS" id="PR00326">
    <property type="entry name" value="GTP1OBG"/>
</dbReference>
<dbReference type="InterPro" id="IPR016484">
    <property type="entry name" value="GTPase_Der"/>
</dbReference>
<keyword evidence="5 9" id="KW-0547">Nucleotide-binding</keyword>
<comment type="similarity">
    <text evidence="1 9 10 11">Belongs to the TRAFAC class TrmE-Era-EngA-EngB-Septin-like GTPase superfamily. EngA (Der) GTPase family.</text>
</comment>
<dbReference type="OrthoDB" id="9805918at2"/>
<evidence type="ECO:0000256" key="7">
    <source>
        <dbReference type="ARBA" id="ARBA00032345"/>
    </source>
</evidence>
<evidence type="ECO:0000256" key="8">
    <source>
        <dbReference type="ARBA" id="ARBA00053470"/>
    </source>
</evidence>
<evidence type="ECO:0000256" key="5">
    <source>
        <dbReference type="ARBA" id="ARBA00022741"/>
    </source>
</evidence>
<dbReference type="PANTHER" id="PTHR43834:SF6">
    <property type="entry name" value="GTPASE DER"/>
    <property type="match status" value="1"/>
</dbReference>
<evidence type="ECO:0000259" key="12">
    <source>
        <dbReference type="PROSITE" id="PS51712"/>
    </source>
</evidence>
<evidence type="ECO:0000256" key="1">
    <source>
        <dbReference type="ARBA" id="ARBA00008279"/>
    </source>
</evidence>
<dbReference type="InterPro" id="IPR005225">
    <property type="entry name" value="Small_GTP-bd"/>
</dbReference>
<name>A0A097AS91_THEKI</name>